<protein>
    <submittedName>
        <fullName evidence="1">Uncharacterized protein</fullName>
    </submittedName>
</protein>
<evidence type="ECO:0000313" key="2">
    <source>
        <dbReference type="Proteomes" id="UP000271098"/>
    </source>
</evidence>
<sequence>MRRGWLRCRRKFCSTTSTGAIRCARWYLSCATSCTSRNQLQQWWWRTLLWLVFLYANVVCGLCREDTP</sequence>
<reference evidence="1 2" key="1">
    <citation type="submission" date="2018-11" db="EMBL/GenBank/DDBJ databases">
        <authorList>
            <consortium name="Pathogen Informatics"/>
        </authorList>
    </citation>
    <scope>NUCLEOTIDE SEQUENCE [LARGE SCALE GENOMIC DNA]</scope>
</reference>
<dbReference type="Proteomes" id="UP000271098">
    <property type="component" value="Unassembled WGS sequence"/>
</dbReference>
<name>A0A3P6S7D8_9BILA</name>
<dbReference type="AlphaFoldDB" id="A0A3P6S7D8"/>
<evidence type="ECO:0000313" key="1">
    <source>
        <dbReference type="EMBL" id="VDK49868.1"/>
    </source>
</evidence>
<accession>A0A3P6S7D8</accession>
<organism evidence="1 2">
    <name type="scientific">Gongylonema pulchrum</name>
    <dbReference type="NCBI Taxonomy" id="637853"/>
    <lineage>
        <taxon>Eukaryota</taxon>
        <taxon>Metazoa</taxon>
        <taxon>Ecdysozoa</taxon>
        <taxon>Nematoda</taxon>
        <taxon>Chromadorea</taxon>
        <taxon>Rhabditida</taxon>
        <taxon>Spirurina</taxon>
        <taxon>Spiruromorpha</taxon>
        <taxon>Spiruroidea</taxon>
        <taxon>Gongylonematidae</taxon>
        <taxon>Gongylonema</taxon>
    </lineage>
</organism>
<proteinExistence type="predicted"/>
<dbReference type="EMBL" id="UYRT01010861">
    <property type="protein sequence ID" value="VDK49868.1"/>
    <property type="molecule type" value="Genomic_DNA"/>
</dbReference>
<gene>
    <name evidence="1" type="ORF">GPUH_LOCUS5248</name>
</gene>
<keyword evidence="2" id="KW-1185">Reference proteome</keyword>